<dbReference type="InterPro" id="IPR003604">
    <property type="entry name" value="Matrin/U1-like-C_Znf_C2H2"/>
</dbReference>
<evidence type="ECO:0000313" key="7">
    <source>
        <dbReference type="EMBL" id="KAJ2864904.1"/>
    </source>
</evidence>
<dbReference type="InterPro" id="IPR054076">
    <property type="entry name" value="ZUO1-like_ZHD"/>
</dbReference>
<reference evidence="7" key="1">
    <citation type="submission" date="2022-07" db="EMBL/GenBank/DDBJ databases">
        <title>Phylogenomic reconstructions and comparative analyses of Kickxellomycotina fungi.</title>
        <authorList>
            <person name="Reynolds N.K."/>
            <person name="Stajich J.E."/>
            <person name="Barry K."/>
            <person name="Grigoriev I.V."/>
            <person name="Crous P."/>
            <person name="Smith M.E."/>
        </authorList>
    </citation>
    <scope>NUCLEOTIDE SEQUENCE</scope>
    <source>
        <strain evidence="7">RSA 476</strain>
    </source>
</reference>
<dbReference type="AlphaFoldDB" id="A0A9W8IJ34"/>
<dbReference type="InterPro" id="IPR022755">
    <property type="entry name" value="Znf_C2H2_jaz"/>
</dbReference>
<dbReference type="InterPro" id="IPR036869">
    <property type="entry name" value="J_dom_sf"/>
</dbReference>
<proteinExistence type="predicted"/>
<evidence type="ECO:0000256" key="4">
    <source>
        <dbReference type="SAM" id="Coils"/>
    </source>
</evidence>
<dbReference type="Pfam" id="PF00226">
    <property type="entry name" value="DnaJ"/>
    <property type="match status" value="1"/>
</dbReference>
<dbReference type="FunFam" id="1.10.287.110:FF:000046">
    <property type="entry name" value="dnaJ homolog subfamily C member 21"/>
    <property type="match status" value="1"/>
</dbReference>
<dbReference type="CDD" id="cd06257">
    <property type="entry name" value="DnaJ"/>
    <property type="match status" value="1"/>
</dbReference>
<keyword evidence="3" id="KW-0862">Zinc</keyword>
<evidence type="ECO:0000259" key="6">
    <source>
        <dbReference type="PROSITE" id="PS50076"/>
    </source>
</evidence>
<feature type="coiled-coil region" evidence="4">
    <location>
        <begin position="382"/>
        <end position="409"/>
    </location>
</feature>
<evidence type="ECO:0000313" key="8">
    <source>
        <dbReference type="Proteomes" id="UP001140074"/>
    </source>
</evidence>
<dbReference type="PROSITE" id="PS00028">
    <property type="entry name" value="ZINC_FINGER_C2H2_1"/>
    <property type="match status" value="2"/>
</dbReference>
<evidence type="ECO:0000256" key="3">
    <source>
        <dbReference type="ARBA" id="ARBA00022833"/>
    </source>
</evidence>
<dbReference type="GO" id="GO:0005737">
    <property type="term" value="C:cytoplasm"/>
    <property type="evidence" value="ECO:0007669"/>
    <property type="project" value="TreeGrafter"/>
</dbReference>
<dbReference type="EMBL" id="JANBUY010000074">
    <property type="protein sequence ID" value="KAJ2864904.1"/>
    <property type="molecule type" value="Genomic_DNA"/>
</dbReference>
<name>A0A9W8IJ34_9FUNG</name>
<comment type="caution">
    <text evidence="7">The sequence shown here is derived from an EMBL/GenBank/DDBJ whole genome shotgun (WGS) entry which is preliminary data.</text>
</comment>
<dbReference type="InterPro" id="IPR013087">
    <property type="entry name" value="Znf_C2H2_type"/>
</dbReference>
<accession>A0A9W8IJ34</accession>
<dbReference type="Proteomes" id="UP001140074">
    <property type="component" value="Unassembled WGS sequence"/>
</dbReference>
<dbReference type="GO" id="GO:0003676">
    <property type="term" value="F:nucleic acid binding"/>
    <property type="evidence" value="ECO:0007669"/>
    <property type="project" value="InterPro"/>
</dbReference>
<dbReference type="PANTHER" id="PTHR44029">
    <property type="entry name" value="DNAJ HOMOLOG SUBFAMILY C MEMBER 21"/>
    <property type="match status" value="1"/>
</dbReference>
<sequence>MARTCYYELLGVLRSADDSELKKAYRKQALIWHPDKNHGNTEEATRVFAEIKEAYETLSDPQERAWYDNHREQILRDDDYAAAAGSAGYDQSDKSANVAYISTESLMHFFSVSSFRGFNDLPMGFYAVYRTLFDRLRDEELQVSGLDTAERLDMIHNLSFGDSHTFYDEDAIYASAQGRSKRPTRKSENTGTTLRDFYNFWTTYSTRKSFGWYDKFRLSDAENRQVRRLMEKENKNLRDKARREFVETVQELASWLKRRDPRYKDHVERQHALQQEREKERKRLAAEQRATVVEAASTYVRQAWEEVDYTNILDEFLSDDMEYDDIDSDVDVNDGSAMLPDSDLSEDGIDANGELDPANDLMCFTCDKEFKTTAQKTNHEQSKKHQRAVREVRREMMREERQMAKAMAAATTANTAATANTASEVDRVVVDDSDNSNDSECPASSAGNAKDGVLSQMLRDLTMAQAGKGKKGKKRRQRADKVLDDTGESTSAVPTESLNGSEHGSGQASKRELRREKQKSKVATGGGLACNVCNEDFASRNQLFKHITDTGHALADHGNQQKGATTKSSKAKGSKRGTT</sequence>
<keyword evidence="2" id="KW-0863">Zinc-finger</keyword>
<dbReference type="PROSITE" id="PS00636">
    <property type="entry name" value="DNAJ_1"/>
    <property type="match status" value="1"/>
</dbReference>
<dbReference type="Pfam" id="PF12171">
    <property type="entry name" value="zf-C2H2_jaz"/>
    <property type="match status" value="1"/>
</dbReference>
<dbReference type="PRINTS" id="PR00625">
    <property type="entry name" value="JDOMAIN"/>
</dbReference>
<feature type="region of interest" description="Disordered" evidence="5">
    <location>
        <begin position="431"/>
        <end position="452"/>
    </location>
</feature>
<feature type="region of interest" description="Disordered" evidence="5">
    <location>
        <begin position="464"/>
        <end position="521"/>
    </location>
</feature>
<feature type="region of interest" description="Disordered" evidence="5">
    <location>
        <begin position="554"/>
        <end position="579"/>
    </location>
</feature>
<evidence type="ECO:0000256" key="2">
    <source>
        <dbReference type="ARBA" id="ARBA00022771"/>
    </source>
</evidence>
<dbReference type="Pfam" id="PF21884">
    <property type="entry name" value="ZUO1-like_ZHD"/>
    <property type="match status" value="1"/>
</dbReference>
<gene>
    <name evidence="7" type="ORF">GGH94_002608</name>
</gene>
<dbReference type="InterPro" id="IPR036236">
    <property type="entry name" value="Znf_C2H2_sf"/>
</dbReference>
<feature type="compositionally biased region" description="Basic residues" evidence="5">
    <location>
        <begin position="468"/>
        <end position="478"/>
    </location>
</feature>
<keyword evidence="8" id="KW-1185">Reference proteome</keyword>
<dbReference type="PANTHER" id="PTHR44029:SF1">
    <property type="entry name" value="DNAJ HOMOLOG SUBFAMILY C MEMBER 21"/>
    <property type="match status" value="1"/>
</dbReference>
<feature type="compositionally biased region" description="Basic residues" evidence="5">
    <location>
        <begin position="569"/>
        <end position="579"/>
    </location>
</feature>
<evidence type="ECO:0000256" key="1">
    <source>
        <dbReference type="ARBA" id="ARBA00022723"/>
    </source>
</evidence>
<dbReference type="SMART" id="SM00355">
    <property type="entry name" value="ZnF_C2H2"/>
    <property type="match status" value="2"/>
</dbReference>
<keyword evidence="4" id="KW-0175">Coiled coil</keyword>
<dbReference type="SUPFAM" id="SSF46565">
    <property type="entry name" value="Chaperone J-domain"/>
    <property type="match status" value="1"/>
</dbReference>
<keyword evidence="1" id="KW-0479">Metal-binding</keyword>
<dbReference type="PROSITE" id="PS50076">
    <property type="entry name" value="DNAJ_2"/>
    <property type="match status" value="1"/>
</dbReference>
<feature type="compositionally biased region" description="Polar residues" evidence="5">
    <location>
        <begin position="488"/>
        <end position="508"/>
    </location>
</feature>
<feature type="domain" description="J" evidence="6">
    <location>
        <begin position="5"/>
        <end position="71"/>
    </location>
</feature>
<dbReference type="InterPro" id="IPR051964">
    <property type="entry name" value="Chaperone_stress_response"/>
</dbReference>
<organism evidence="7 8">
    <name type="scientific">Coemansia aciculifera</name>
    <dbReference type="NCBI Taxonomy" id="417176"/>
    <lineage>
        <taxon>Eukaryota</taxon>
        <taxon>Fungi</taxon>
        <taxon>Fungi incertae sedis</taxon>
        <taxon>Zoopagomycota</taxon>
        <taxon>Kickxellomycotina</taxon>
        <taxon>Kickxellomycetes</taxon>
        <taxon>Kickxellales</taxon>
        <taxon>Kickxellaceae</taxon>
        <taxon>Coemansia</taxon>
    </lineage>
</organism>
<dbReference type="InterPro" id="IPR001623">
    <property type="entry name" value="DnaJ_domain"/>
</dbReference>
<dbReference type="GO" id="GO:0008270">
    <property type="term" value="F:zinc ion binding"/>
    <property type="evidence" value="ECO:0007669"/>
    <property type="project" value="UniProtKB-KW"/>
</dbReference>
<dbReference type="Gene3D" id="3.30.160.60">
    <property type="entry name" value="Classic Zinc Finger"/>
    <property type="match status" value="1"/>
</dbReference>
<evidence type="ECO:0000256" key="5">
    <source>
        <dbReference type="SAM" id="MobiDB-lite"/>
    </source>
</evidence>
<protein>
    <recommendedName>
        <fullName evidence="6">J domain-containing protein</fullName>
    </recommendedName>
</protein>
<dbReference type="Gene3D" id="1.10.287.110">
    <property type="entry name" value="DnaJ domain"/>
    <property type="match status" value="1"/>
</dbReference>
<dbReference type="SMART" id="SM00451">
    <property type="entry name" value="ZnF_U1"/>
    <property type="match status" value="1"/>
</dbReference>
<dbReference type="SUPFAM" id="SSF57667">
    <property type="entry name" value="beta-beta-alpha zinc fingers"/>
    <property type="match status" value="1"/>
</dbReference>
<dbReference type="InterPro" id="IPR018253">
    <property type="entry name" value="DnaJ_domain_CS"/>
</dbReference>
<dbReference type="SMART" id="SM00271">
    <property type="entry name" value="DnaJ"/>
    <property type="match status" value="1"/>
</dbReference>